<sequence>MRLIYSLGILLYGSILRLIAPFHTKARLWTEGRKDWYLRMSQTVETGQKHIWFHFASLGEFEQGRAVLEEIKKKYADKKIIITFYSPSGYEIRKNTNLADYVFYLPEDTAGNAKRFTDLIQPEFVVFTKYEYWYYYFQELAQRQIPLLMISAIFRPEQIFFQPYGGFFRKILECVSYFFVQNEESLHLLKENGFRNVGITGDTRFDRVIQLPLQKKEIPEVAQFVADHPVLIVGSTWPDDEVLLQDLAGQYGEWKMIIAPHEIHDKHIQSIQELFPAALRFSGFSAYSPEVIRSAQVLIIDNIGMLSSLYGYGNVAYIGGGFGAGIHNTLEAATYGIPVIFGPKYHKFQEAKDLIECGAGFSISGTAELQTVFAELQQLEKRVFAGEEARKYVRQRAGATAVIMKYLICKKLL</sequence>
<comment type="function">
    <text evidence="8">Involved in lipopolysaccharide (LPS) biosynthesis. Catalyzes the transfer of 3-deoxy-D-manno-octulosonate (Kdo) residue(s) from CMP-Kdo to lipid IV(A), the tetraacyldisaccharide-1,4'-bisphosphate precursor of lipid A.</text>
</comment>
<evidence type="ECO:0000256" key="7">
    <source>
        <dbReference type="PIRSR" id="PIRSR639901-1"/>
    </source>
</evidence>
<feature type="domain" description="3-deoxy-D-manno-octulosonic-acid transferase N-terminal" evidence="9">
    <location>
        <begin position="45"/>
        <end position="206"/>
    </location>
</feature>
<evidence type="ECO:0000256" key="3">
    <source>
        <dbReference type="ARBA" id="ARBA00019077"/>
    </source>
</evidence>
<protein>
    <recommendedName>
        <fullName evidence="3 8">3-deoxy-D-manno-octulosonic acid transferase</fullName>
        <shortName evidence="8">Kdo transferase</shortName>
        <ecNumber evidence="2 8">2.4.99.12</ecNumber>
    </recommendedName>
    <alternativeName>
        <fullName evidence="5 8">Lipid IV(A) 3-deoxy-D-manno-octulosonic acid transferase</fullName>
    </alternativeName>
</protein>
<comment type="pathway">
    <text evidence="1 8">Bacterial outer membrane biogenesis; LPS core biosynthesis.</text>
</comment>
<dbReference type="InterPro" id="IPR038107">
    <property type="entry name" value="Glycos_transf_N_sf"/>
</dbReference>
<dbReference type="Gene3D" id="3.40.50.2000">
    <property type="entry name" value="Glycogen Phosphorylase B"/>
    <property type="match status" value="1"/>
</dbReference>
<evidence type="ECO:0000259" key="9">
    <source>
        <dbReference type="Pfam" id="PF04413"/>
    </source>
</evidence>
<dbReference type="AlphaFoldDB" id="A0A380C5C2"/>
<dbReference type="GO" id="GO:0009244">
    <property type="term" value="P:lipopolysaccharide core region biosynthetic process"/>
    <property type="evidence" value="ECO:0007669"/>
    <property type="project" value="UniProtKB-UniRule"/>
</dbReference>
<dbReference type="InterPro" id="IPR007507">
    <property type="entry name" value="Glycos_transf_N"/>
</dbReference>
<dbReference type="EC" id="2.4.99.12" evidence="2 8"/>
<evidence type="ECO:0000256" key="5">
    <source>
        <dbReference type="ARBA" id="ARBA00031445"/>
    </source>
</evidence>
<dbReference type="PANTHER" id="PTHR42755:SF1">
    <property type="entry name" value="3-DEOXY-D-MANNO-OCTULOSONIC ACID TRANSFERASE, MITOCHONDRIAL-RELATED"/>
    <property type="match status" value="1"/>
</dbReference>
<dbReference type="RefSeq" id="WP_115170113.1">
    <property type="nucleotide sequence ID" value="NZ_UGYW01000002.1"/>
</dbReference>
<gene>
    <name evidence="10" type="primary">waaA</name>
    <name evidence="10" type="ORF">NCTC11388_02183</name>
</gene>
<dbReference type="GO" id="GO:0005886">
    <property type="term" value="C:plasma membrane"/>
    <property type="evidence" value="ECO:0007669"/>
    <property type="project" value="UniProtKB-SubCell"/>
</dbReference>
<dbReference type="InterPro" id="IPR039901">
    <property type="entry name" value="Kdotransferase"/>
</dbReference>
<dbReference type="PANTHER" id="PTHR42755">
    <property type="entry name" value="3-DEOXY-MANNO-OCTULOSONATE CYTIDYLYLTRANSFERASE"/>
    <property type="match status" value="1"/>
</dbReference>
<feature type="active site" description="Proton acceptor" evidence="7">
    <location>
        <position position="60"/>
    </location>
</feature>
<dbReference type="GO" id="GO:0043842">
    <property type="term" value="F:Kdo transferase activity"/>
    <property type="evidence" value="ECO:0007669"/>
    <property type="project" value="UniProtKB-EC"/>
</dbReference>
<comment type="catalytic activity">
    <reaction evidence="6 8">
        <text>lipid IVA (E. coli) + CMP-3-deoxy-beta-D-manno-octulosonate = alpha-Kdo-(2-&gt;6)-lipid IVA (E. coli) + CMP + H(+)</text>
        <dbReference type="Rhea" id="RHEA:28066"/>
        <dbReference type="ChEBI" id="CHEBI:15378"/>
        <dbReference type="ChEBI" id="CHEBI:58603"/>
        <dbReference type="ChEBI" id="CHEBI:60364"/>
        <dbReference type="ChEBI" id="CHEBI:60377"/>
        <dbReference type="ChEBI" id="CHEBI:85987"/>
        <dbReference type="EC" id="2.4.99.12"/>
    </reaction>
</comment>
<proteinExistence type="inferred from homology"/>
<keyword evidence="10" id="KW-0328">Glycosyltransferase</keyword>
<dbReference type="Gene3D" id="3.40.50.11720">
    <property type="entry name" value="3-Deoxy-D-manno-octulosonic-acid transferase, N-terminal domain"/>
    <property type="match status" value="1"/>
</dbReference>
<evidence type="ECO:0000256" key="2">
    <source>
        <dbReference type="ARBA" id="ARBA00012621"/>
    </source>
</evidence>
<evidence type="ECO:0000313" key="11">
    <source>
        <dbReference type="Proteomes" id="UP000254893"/>
    </source>
</evidence>
<reference evidence="10 11" key="1">
    <citation type="submission" date="2018-06" db="EMBL/GenBank/DDBJ databases">
        <authorList>
            <consortium name="Pathogen Informatics"/>
            <person name="Doyle S."/>
        </authorList>
    </citation>
    <scope>NUCLEOTIDE SEQUENCE [LARGE SCALE GENOMIC DNA]</scope>
    <source>
        <strain evidence="10 11">NCTC11388</strain>
    </source>
</reference>
<comment type="similarity">
    <text evidence="8">Belongs to the glycosyltransferase group 1 family.</text>
</comment>
<dbReference type="UniPathway" id="UPA00958"/>
<evidence type="ECO:0000256" key="6">
    <source>
        <dbReference type="ARBA" id="ARBA00049183"/>
    </source>
</evidence>
<evidence type="ECO:0000313" key="10">
    <source>
        <dbReference type="EMBL" id="SUJ12034.1"/>
    </source>
</evidence>
<dbReference type="Pfam" id="PF04413">
    <property type="entry name" value="Glycos_transf_N"/>
    <property type="match status" value="1"/>
</dbReference>
<organism evidence="10 11">
    <name type="scientific">Sphingobacterium spiritivorum</name>
    <name type="common">Flavobacterium spiritivorum</name>
    <dbReference type="NCBI Taxonomy" id="258"/>
    <lineage>
        <taxon>Bacteria</taxon>
        <taxon>Pseudomonadati</taxon>
        <taxon>Bacteroidota</taxon>
        <taxon>Sphingobacteriia</taxon>
        <taxon>Sphingobacteriales</taxon>
        <taxon>Sphingobacteriaceae</taxon>
        <taxon>Sphingobacterium</taxon>
    </lineage>
</organism>
<keyword evidence="8" id="KW-0448">Lipopolysaccharide biosynthesis</keyword>
<evidence type="ECO:0000256" key="1">
    <source>
        <dbReference type="ARBA" id="ARBA00004713"/>
    </source>
</evidence>
<comment type="subcellular location">
    <subcellularLocation>
        <location evidence="8">Cell membrane</location>
    </subcellularLocation>
</comment>
<keyword evidence="4 8" id="KW-0808">Transferase</keyword>
<dbReference type="SUPFAM" id="SSF53756">
    <property type="entry name" value="UDP-Glycosyltransferase/glycogen phosphorylase"/>
    <property type="match status" value="1"/>
</dbReference>
<keyword evidence="8" id="KW-1003">Cell membrane</keyword>
<name>A0A380C5C2_SPHSI</name>
<evidence type="ECO:0000256" key="4">
    <source>
        <dbReference type="ARBA" id="ARBA00022679"/>
    </source>
</evidence>
<accession>A0A380C5C2</accession>
<dbReference type="Proteomes" id="UP000254893">
    <property type="component" value="Unassembled WGS sequence"/>
</dbReference>
<dbReference type="EMBL" id="UGYW01000002">
    <property type="protein sequence ID" value="SUJ12034.1"/>
    <property type="molecule type" value="Genomic_DNA"/>
</dbReference>
<evidence type="ECO:0000256" key="8">
    <source>
        <dbReference type="RuleBase" id="RU365103"/>
    </source>
</evidence>
<keyword evidence="8" id="KW-0472">Membrane</keyword>
<dbReference type="GO" id="GO:0009245">
    <property type="term" value="P:lipid A biosynthetic process"/>
    <property type="evidence" value="ECO:0007669"/>
    <property type="project" value="TreeGrafter"/>
</dbReference>